<feature type="transmembrane region" description="Helical" evidence="1">
    <location>
        <begin position="899"/>
        <end position="918"/>
    </location>
</feature>
<gene>
    <name evidence="4" type="ORF">B6C91_08115</name>
    <name evidence="3" type="ORF">B6D08_12445</name>
</gene>
<dbReference type="Pfam" id="PF20249">
    <property type="entry name" value="VasX_N"/>
    <property type="match status" value="1"/>
</dbReference>
<reference evidence="5 6" key="1">
    <citation type="submission" date="2017-03" db="EMBL/GenBank/DDBJ databases">
        <title>Comparative genomics of honeybee gut symbionts reveal geographically distinct and subgroup specific antibiotic resistance.</title>
        <authorList>
            <person name="Ludvigsen J."/>
            <person name="Porcellato D."/>
            <person name="Labee-Lund T.M."/>
            <person name="Amdam G.V."/>
            <person name="Rudi K."/>
        </authorList>
    </citation>
    <scope>NUCLEOTIDE SEQUENCE [LARGE SCALE GENOMIC DNA]</scope>
    <source>
        <strain evidence="3 6">A-7-12</strain>
        <strain evidence="4 5">A-9-12</strain>
    </source>
</reference>
<feature type="transmembrane region" description="Helical" evidence="1">
    <location>
        <begin position="967"/>
        <end position="984"/>
    </location>
</feature>
<dbReference type="InterPro" id="IPR046864">
    <property type="entry name" value="VasX_N"/>
</dbReference>
<evidence type="ECO:0000259" key="2">
    <source>
        <dbReference type="Pfam" id="PF20249"/>
    </source>
</evidence>
<evidence type="ECO:0000313" key="6">
    <source>
        <dbReference type="Proteomes" id="UP000194977"/>
    </source>
</evidence>
<dbReference type="OrthoDB" id="6178961at2"/>
<feature type="transmembrane region" description="Helical" evidence="1">
    <location>
        <begin position="930"/>
        <end position="947"/>
    </location>
</feature>
<dbReference type="Proteomes" id="UP000194977">
    <property type="component" value="Unassembled WGS sequence"/>
</dbReference>
<evidence type="ECO:0000313" key="3">
    <source>
        <dbReference type="EMBL" id="OTP98052.1"/>
    </source>
</evidence>
<proteinExistence type="predicted"/>
<keyword evidence="1" id="KW-0472">Membrane</keyword>
<keyword evidence="1" id="KW-0812">Transmembrane</keyword>
<dbReference type="EMBL" id="NART01000033">
    <property type="protein sequence ID" value="OTQ09712.1"/>
    <property type="molecule type" value="Genomic_DNA"/>
</dbReference>
<dbReference type="AlphaFoldDB" id="A0A242NE62"/>
<evidence type="ECO:0000256" key="1">
    <source>
        <dbReference type="SAM" id="Phobius"/>
    </source>
</evidence>
<keyword evidence="1" id="KW-1133">Transmembrane helix</keyword>
<dbReference type="RefSeq" id="WP_086272296.1">
    <property type="nucleotide sequence ID" value="NZ_MZNE01000047.1"/>
</dbReference>
<dbReference type="EMBL" id="NARP01000041">
    <property type="protein sequence ID" value="OTP98052.1"/>
    <property type="molecule type" value="Genomic_DNA"/>
</dbReference>
<evidence type="ECO:0000313" key="4">
    <source>
        <dbReference type="EMBL" id="OTQ09712.1"/>
    </source>
</evidence>
<keyword evidence="5" id="KW-1185">Reference proteome</keyword>
<protein>
    <recommendedName>
        <fullName evidence="2">Toxin VasX N-terminal region domain-containing protein</fullName>
    </recommendedName>
</protein>
<dbReference type="NCBIfam" id="NF041559">
    <property type="entry name" value="BTH_I2691_fam"/>
    <property type="match status" value="1"/>
</dbReference>
<dbReference type="CDD" id="cd20707">
    <property type="entry name" value="MIX_III"/>
    <property type="match status" value="1"/>
</dbReference>
<feature type="transmembrane region" description="Helical" evidence="1">
    <location>
        <begin position="1004"/>
        <end position="1022"/>
    </location>
</feature>
<feature type="domain" description="Toxin VasX N-terminal region" evidence="2">
    <location>
        <begin position="4"/>
        <end position="182"/>
    </location>
</feature>
<evidence type="ECO:0000313" key="5">
    <source>
        <dbReference type="Proteomes" id="UP000194800"/>
    </source>
</evidence>
<dbReference type="InterPro" id="IPR048126">
    <property type="entry name" value="Toxin_VasX"/>
</dbReference>
<dbReference type="Proteomes" id="UP000194800">
    <property type="component" value="Unassembled WGS sequence"/>
</dbReference>
<accession>A0A242NE62</accession>
<name>A0A242NE62_9GAMM</name>
<comment type="caution">
    <text evidence="3">The sequence shown here is derived from an EMBL/GenBank/DDBJ whole genome shotgun (WGS) entry which is preliminary data.</text>
</comment>
<organism evidence="3 6">
    <name type="scientific">Gilliamella apicola</name>
    <dbReference type="NCBI Taxonomy" id="1196095"/>
    <lineage>
        <taxon>Bacteria</taxon>
        <taxon>Pseudomonadati</taxon>
        <taxon>Pseudomonadota</taxon>
        <taxon>Gammaproteobacteria</taxon>
        <taxon>Orbales</taxon>
        <taxon>Orbaceae</taxon>
        <taxon>Gilliamella</taxon>
    </lineage>
</organism>
<feature type="transmembrane region" description="Helical" evidence="1">
    <location>
        <begin position="1028"/>
        <end position="1049"/>
    </location>
</feature>
<sequence>MSLCEKCRSCGLPIYPVRYAVSPEQMAANLPQWAEKEELLSLNKDSKYVLRTTRKGYLYLFCQYEDNGLDLDVSVYKVDEKGGFWQQDISKELDLLRFGDNVKNANNEQQTIPLNEIETTCSNGAHQSSNIAFIVLAKPDKCDKAWLAYSEHKWSLNTLRKYLYDEDKRDIRMQVIKPKEWIQKQESANGITCATKEAIASTMEGQYNDYLLEQNITGIFRGKYPVTFPYLYSQPVKDSPISTSPIGTVDENRVFEYDKSLFKIRTTLTPWLNLSNYPKESYQFSENYSSYIYRKMESSQRNSTKCPAMMVALMDSIGIAAELSSWGNSALAAFKKVITERQWENSTCSSIELLEQFIKNNDLVNNQQNFKKHIQQKNRDYLSDVEYYRQPINSPSVLGLPSSTRRIPGWSSADKLKGERVIRIVNQAKNFTAYDPNSPYQTPYLSDLEKHVNLCKWNAKALVNFTEKNYLLKELGEDRYASIIEDIFKLNNTSHRNEIEKLNNQCSLIRNELEVKAKGYEASWHAKNKTEESGEKRWRKYKKRLLQYNSGSVAYDNYKKKYNQFLQESGNYVQRLIEDLIKWIDCFKQKEKHPISLAADDFAQDSDDYLAFANDILMTLGSHINNDRVVDLFTQFVTDETLDAHNIVWSAVFAKRKLTKEQQQKYINLMHSLDKTTPMHREDYGQLLDKLATILSFPQEESEENKIFEAWANAMTNFDVSILDEENESYSLDLSKELASLFDSQRDFLLDDNSTDAQITAAYIKPIKEKIFAASVVLLKYLQLKGGNISSAFAEAFFIAINPSPQISKSALKRKMEAYYDWSNRIKKSVANDFNKASTKLSIAYQNINQKITSTLSTTAAGKGLIGFMAFYQLKTLYEIISDDRYKTQAQQSEANYKLVMAATGIISLGFKFVIVYGENNRLNEKILKNFGFFGNVFGFISGISQICLDWNEDTSNKTEIGKKLHWISYATTVIGTVDIFFQLGKTSLVQIVKRGTQSFSALVLGRSYIMAIITQTTIGFIGRTFMLIMMLALNPWISLGLFICQFIFDLNKPDEIEEWLERSRFGEFQGGLHEKRYYRYKSQQEEVEALKAIFMKYEKDWEEIQKERQQREIEKNKPVFTSGEWGTIFTHTF</sequence>